<gene>
    <name evidence="2" type="ORF">HLUCCX10_02305</name>
</gene>
<reference evidence="2 3" key="1">
    <citation type="submission" date="2015-09" db="EMBL/GenBank/DDBJ databases">
        <title>Identification and resolution of microdiversity through metagenomic sequencing of parallel consortia.</title>
        <authorList>
            <person name="Nelson W.C."/>
            <person name="Romine M.F."/>
            <person name="Lindemann S.R."/>
        </authorList>
    </citation>
    <scope>NUCLEOTIDE SEQUENCE [LARGE SCALE GENOMIC DNA]</scope>
    <source>
        <strain evidence="2">HL-49</strain>
    </source>
</reference>
<accession>A0A0P7XRI8</accession>
<comment type="caution">
    <text evidence="2">The sequence shown here is derived from an EMBL/GenBank/DDBJ whole genome shotgun (WGS) entry which is preliminary data.</text>
</comment>
<name>A0A0P7XRI8_9BACT</name>
<evidence type="ECO:0000256" key="1">
    <source>
        <dbReference type="ARBA" id="ARBA00022649"/>
    </source>
</evidence>
<dbReference type="Proteomes" id="UP000050421">
    <property type="component" value="Unassembled WGS sequence"/>
</dbReference>
<dbReference type="Gene3D" id="3.30.2310.20">
    <property type="entry name" value="RelE-like"/>
    <property type="match status" value="1"/>
</dbReference>
<dbReference type="InterPro" id="IPR007712">
    <property type="entry name" value="RelE/ParE_toxin"/>
</dbReference>
<dbReference type="Pfam" id="PF05016">
    <property type="entry name" value="ParE_toxin"/>
    <property type="match status" value="1"/>
</dbReference>
<sequence>MSLPIRYSLRARHELLDILDYIDQNFGRKKTKEIYQRLERAIDLISEAPEMYPESKKRKGLRRYVFSKQTSIYYRLNSDCIEIVSLRPNRKDPKNF</sequence>
<proteinExistence type="predicted"/>
<dbReference type="InterPro" id="IPR035093">
    <property type="entry name" value="RelE/ParE_toxin_dom_sf"/>
</dbReference>
<protein>
    <submittedName>
        <fullName evidence="2">Toxin-antitoxin system COG3668 family toxin component</fullName>
    </submittedName>
</protein>
<evidence type="ECO:0000313" key="3">
    <source>
        <dbReference type="Proteomes" id="UP000050421"/>
    </source>
</evidence>
<dbReference type="OrthoDB" id="1098070at2"/>
<dbReference type="PATRIC" id="fig|1305737.6.peg.1126"/>
<dbReference type="AlphaFoldDB" id="A0A0P7XRI8"/>
<evidence type="ECO:0000313" key="2">
    <source>
        <dbReference type="EMBL" id="KPQ19541.1"/>
    </source>
</evidence>
<organism evidence="2 3">
    <name type="scientific">Algoriphagus marincola HL-49</name>
    <dbReference type="NCBI Taxonomy" id="1305737"/>
    <lineage>
        <taxon>Bacteria</taxon>
        <taxon>Pseudomonadati</taxon>
        <taxon>Bacteroidota</taxon>
        <taxon>Cytophagia</taxon>
        <taxon>Cytophagales</taxon>
        <taxon>Cyclobacteriaceae</taxon>
        <taxon>Algoriphagus</taxon>
    </lineage>
</organism>
<keyword evidence="1" id="KW-1277">Toxin-antitoxin system</keyword>
<dbReference type="EMBL" id="LJXT01000008">
    <property type="protein sequence ID" value="KPQ19541.1"/>
    <property type="molecule type" value="Genomic_DNA"/>
</dbReference>